<evidence type="ECO:0000313" key="2">
    <source>
        <dbReference type="Proteomes" id="UP001152803"/>
    </source>
</evidence>
<name>A0A9Q1DKZ7_CONCO</name>
<comment type="caution">
    <text evidence="1">The sequence shown here is derived from an EMBL/GenBank/DDBJ whole genome shotgun (WGS) entry which is preliminary data.</text>
</comment>
<reference evidence="1" key="1">
    <citation type="journal article" date="2023" name="Science">
        <title>Genome structures resolve the early diversification of teleost fishes.</title>
        <authorList>
            <person name="Parey E."/>
            <person name="Louis A."/>
            <person name="Montfort J."/>
            <person name="Bouchez O."/>
            <person name="Roques C."/>
            <person name="Iampietro C."/>
            <person name="Lluch J."/>
            <person name="Castinel A."/>
            <person name="Donnadieu C."/>
            <person name="Desvignes T."/>
            <person name="Floi Bucao C."/>
            <person name="Jouanno E."/>
            <person name="Wen M."/>
            <person name="Mejri S."/>
            <person name="Dirks R."/>
            <person name="Jansen H."/>
            <person name="Henkel C."/>
            <person name="Chen W.J."/>
            <person name="Zahm M."/>
            <person name="Cabau C."/>
            <person name="Klopp C."/>
            <person name="Thompson A.W."/>
            <person name="Robinson-Rechavi M."/>
            <person name="Braasch I."/>
            <person name="Lecointre G."/>
            <person name="Bobe J."/>
            <person name="Postlethwait J.H."/>
            <person name="Berthelot C."/>
            <person name="Roest Crollius H."/>
            <person name="Guiguen Y."/>
        </authorList>
    </citation>
    <scope>NUCLEOTIDE SEQUENCE</scope>
    <source>
        <strain evidence="1">Concon-B</strain>
    </source>
</reference>
<protein>
    <submittedName>
        <fullName evidence="1">Uncharacterized protein</fullName>
    </submittedName>
</protein>
<dbReference type="Proteomes" id="UP001152803">
    <property type="component" value="Unassembled WGS sequence"/>
</dbReference>
<dbReference type="EMBL" id="JAFJMO010000006">
    <property type="protein sequence ID" value="KAJ8274480.1"/>
    <property type="molecule type" value="Genomic_DNA"/>
</dbReference>
<proteinExistence type="predicted"/>
<sequence length="103" mass="11767">MCAVQQGHYLAERGHCHQGIPGLHDECILQPAISLSMYPAAQMTRKRDSSDETTFFHCSEVQFRFSCGHCRSFQWWTWVSMGQSAAKGFLFFICLWSQCIGLV</sequence>
<organism evidence="1 2">
    <name type="scientific">Conger conger</name>
    <name type="common">Conger eel</name>
    <name type="synonym">Muraena conger</name>
    <dbReference type="NCBI Taxonomy" id="82655"/>
    <lineage>
        <taxon>Eukaryota</taxon>
        <taxon>Metazoa</taxon>
        <taxon>Chordata</taxon>
        <taxon>Craniata</taxon>
        <taxon>Vertebrata</taxon>
        <taxon>Euteleostomi</taxon>
        <taxon>Actinopterygii</taxon>
        <taxon>Neopterygii</taxon>
        <taxon>Teleostei</taxon>
        <taxon>Anguilliformes</taxon>
        <taxon>Congridae</taxon>
        <taxon>Conger</taxon>
    </lineage>
</organism>
<accession>A0A9Q1DKZ7</accession>
<gene>
    <name evidence="1" type="ORF">COCON_G00091050</name>
</gene>
<dbReference type="AlphaFoldDB" id="A0A9Q1DKZ7"/>
<evidence type="ECO:0000313" key="1">
    <source>
        <dbReference type="EMBL" id="KAJ8274480.1"/>
    </source>
</evidence>
<keyword evidence="2" id="KW-1185">Reference proteome</keyword>